<comment type="caution">
    <text evidence="1">The sequence shown here is derived from an EMBL/GenBank/DDBJ whole genome shotgun (WGS) entry which is preliminary data.</text>
</comment>
<feature type="non-terminal residue" evidence="1">
    <location>
        <position position="257"/>
    </location>
</feature>
<evidence type="ECO:0000313" key="1">
    <source>
        <dbReference type="EMBL" id="CAG8681816.1"/>
    </source>
</evidence>
<dbReference type="EMBL" id="CAJVPT010027024">
    <property type="protein sequence ID" value="CAG8681816.1"/>
    <property type="molecule type" value="Genomic_DNA"/>
</dbReference>
<dbReference type="Proteomes" id="UP000789525">
    <property type="component" value="Unassembled WGS sequence"/>
</dbReference>
<proteinExistence type="predicted"/>
<organism evidence="1 2">
    <name type="scientific">Acaulospora colombiana</name>
    <dbReference type="NCBI Taxonomy" id="27376"/>
    <lineage>
        <taxon>Eukaryota</taxon>
        <taxon>Fungi</taxon>
        <taxon>Fungi incertae sedis</taxon>
        <taxon>Mucoromycota</taxon>
        <taxon>Glomeromycotina</taxon>
        <taxon>Glomeromycetes</taxon>
        <taxon>Diversisporales</taxon>
        <taxon>Acaulosporaceae</taxon>
        <taxon>Acaulospora</taxon>
    </lineage>
</organism>
<protein>
    <submittedName>
        <fullName evidence="1">17541_t:CDS:1</fullName>
    </submittedName>
</protein>
<sequence length="257" mass="29930">MENSKIDEIIRREHIAFYKYDSFENSEVIKPNVFRVTMKDSDKFMVLKSINLDDGFTIKDLVYEIKKHQKLEICENVVKFFGVTKQVLEYANEGSLQQYLKDNGASMNWEAKLNLARQIAGALKILHENDDSFHYTDSQYLEICNNIWRQKGSDVYNLGVVLWEISNDSEDTYELRVARNSLKATFNTSRRSKPHEYVEIYTDCWRRCESEHPGIEKIVEDLNKLDLTAYINEDFTRHEDVIVEGSKGANDVLSSDG</sequence>
<name>A0ACA9P2Z3_9GLOM</name>
<gene>
    <name evidence="1" type="ORF">ACOLOM_LOCUS9373</name>
</gene>
<reference evidence="1" key="1">
    <citation type="submission" date="2021-06" db="EMBL/GenBank/DDBJ databases">
        <authorList>
            <person name="Kallberg Y."/>
            <person name="Tangrot J."/>
            <person name="Rosling A."/>
        </authorList>
    </citation>
    <scope>NUCLEOTIDE SEQUENCE</scope>
    <source>
        <strain evidence="1">CL356</strain>
    </source>
</reference>
<evidence type="ECO:0000313" key="2">
    <source>
        <dbReference type="Proteomes" id="UP000789525"/>
    </source>
</evidence>
<accession>A0ACA9P2Z3</accession>
<keyword evidence="2" id="KW-1185">Reference proteome</keyword>